<name>A0A2V3W402_9BACI</name>
<protein>
    <recommendedName>
        <fullName evidence="3">2-amino-4-hydroxy-6-hydroxymethyldihydropteridine diphosphokinase</fullName>
        <ecNumber evidence="3">2.7.6.3</ecNumber>
    </recommendedName>
</protein>
<evidence type="ECO:0000256" key="2">
    <source>
        <dbReference type="ARBA" id="ARBA00005051"/>
    </source>
</evidence>
<dbReference type="GO" id="GO:0046654">
    <property type="term" value="P:tetrahydrofolate biosynthetic process"/>
    <property type="evidence" value="ECO:0007669"/>
    <property type="project" value="UniProtKB-UniPathway"/>
</dbReference>
<gene>
    <name evidence="10" type="ORF">DES38_1123</name>
</gene>
<evidence type="ECO:0000256" key="7">
    <source>
        <dbReference type="ARBA" id="ARBA00022840"/>
    </source>
</evidence>
<organism evidence="10 11">
    <name type="scientific">Streptohalobacillus salinus</name>
    <dbReference type="NCBI Taxonomy" id="621096"/>
    <lineage>
        <taxon>Bacteria</taxon>
        <taxon>Bacillati</taxon>
        <taxon>Bacillota</taxon>
        <taxon>Bacilli</taxon>
        <taxon>Bacillales</taxon>
        <taxon>Bacillaceae</taxon>
        <taxon>Streptohalobacillus</taxon>
    </lineage>
</organism>
<dbReference type="GO" id="GO:0005524">
    <property type="term" value="F:ATP binding"/>
    <property type="evidence" value="ECO:0007669"/>
    <property type="project" value="UniProtKB-KW"/>
</dbReference>
<comment type="caution">
    <text evidence="10">The sequence shown here is derived from an EMBL/GenBank/DDBJ whole genome shotgun (WGS) entry which is preliminary data.</text>
</comment>
<evidence type="ECO:0000256" key="1">
    <source>
        <dbReference type="ARBA" id="ARBA00000198"/>
    </source>
</evidence>
<dbReference type="GO" id="GO:0016301">
    <property type="term" value="F:kinase activity"/>
    <property type="evidence" value="ECO:0007669"/>
    <property type="project" value="UniProtKB-KW"/>
</dbReference>
<dbReference type="CDD" id="cd00483">
    <property type="entry name" value="HPPK"/>
    <property type="match status" value="1"/>
</dbReference>
<keyword evidence="11" id="KW-1185">Reference proteome</keyword>
<evidence type="ECO:0000259" key="9">
    <source>
        <dbReference type="PROSITE" id="PS00794"/>
    </source>
</evidence>
<dbReference type="EC" id="2.7.6.3" evidence="3"/>
<evidence type="ECO:0000256" key="3">
    <source>
        <dbReference type="ARBA" id="ARBA00013253"/>
    </source>
</evidence>
<keyword evidence="8" id="KW-0289">Folate biosynthesis</keyword>
<accession>A0A2V3W402</accession>
<dbReference type="PROSITE" id="PS00794">
    <property type="entry name" value="HPPK"/>
    <property type="match status" value="1"/>
</dbReference>
<keyword evidence="5" id="KW-0547">Nucleotide-binding</keyword>
<dbReference type="GO" id="GO:0003848">
    <property type="term" value="F:2-amino-4-hydroxy-6-hydroxymethyldihydropteridine diphosphokinase activity"/>
    <property type="evidence" value="ECO:0007669"/>
    <property type="project" value="UniProtKB-EC"/>
</dbReference>
<dbReference type="Gene3D" id="3.30.70.560">
    <property type="entry name" value="7,8-Dihydro-6-hydroxymethylpterin-pyrophosphokinase HPPK"/>
    <property type="match status" value="1"/>
</dbReference>
<dbReference type="PANTHER" id="PTHR43071">
    <property type="entry name" value="2-AMINO-4-HYDROXY-6-HYDROXYMETHYLDIHYDROPTERIDINE PYROPHOSPHOKINASE"/>
    <property type="match status" value="1"/>
</dbReference>
<evidence type="ECO:0000313" key="11">
    <source>
        <dbReference type="Proteomes" id="UP000247922"/>
    </source>
</evidence>
<dbReference type="NCBIfam" id="TIGR01498">
    <property type="entry name" value="folK"/>
    <property type="match status" value="1"/>
</dbReference>
<dbReference type="Proteomes" id="UP000247922">
    <property type="component" value="Unassembled WGS sequence"/>
</dbReference>
<feature type="domain" description="7,8-dihydro-6-hydroxymethylpterin-pyrophosphokinase" evidence="9">
    <location>
        <begin position="87"/>
        <end position="98"/>
    </location>
</feature>
<dbReference type="SUPFAM" id="SSF55083">
    <property type="entry name" value="6-hydroxymethyl-7,8-dihydropterin pyrophosphokinase, HPPK"/>
    <property type="match status" value="1"/>
</dbReference>
<comment type="pathway">
    <text evidence="2">Cofactor biosynthesis; tetrahydrofolate biosynthesis; 2-amino-4-hydroxy-6-hydroxymethyl-7,8-dihydropteridine diphosphate from 7,8-dihydroneopterin triphosphate: step 4/4.</text>
</comment>
<comment type="catalytic activity">
    <reaction evidence="1">
        <text>6-hydroxymethyl-7,8-dihydropterin + ATP = (7,8-dihydropterin-6-yl)methyl diphosphate + AMP + H(+)</text>
        <dbReference type="Rhea" id="RHEA:11412"/>
        <dbReference type="ChEBI" id="CHEBI:15378"/>
        <dbReference type="ChEBI" id="CHEBI:30616"/>
        <dbReference type="ChEBI" id="CHEBI:44841"/>
        <dbReference type="ChEBI" id="CHEBI:72950"/>
        <dbReference type="ChEBI" id="CHEBI:456215"/>
        <dbReference type="EC" id="2.7.6.3"/>
    </reaction>
</comment>
<dbReference type="EMBL" id="QJJR01000012">
    <property type="protein sequence ID" value="PXW88436.1"/>
    <property type="molecule type" value="Genomic_DNA"/>
</dbReference>
<sequence>MEAYIALGSNIEPRVDYLAEAIKQLEADPQVKVIARSSIYETEPVGYTEQSKFLNQVIQIETDYMPEALLETTQAVEQMLGRKRAIRWGPRTIDLDILLFEEIVIDTEQLTVPHPRLQERAFVLVPLSELAPRAIIPGVDQTVEKALAAVPAQDRLDVKRLSIG</sequence>
<keyword evidence="4" id="KW-0808">Transferase</keyword>
<dbReference type="InterPro" id="IPR035907">
    <property type="entry name" value="Hppk_sf"/>
</dbReference>
<evidence type="ECO:0000256" key="5">
    <source>
        <dbReference type="ARBA" id="ARBA00022741"/>
    </source>
</evidence>
<evidence type="ECO:0000256" key="4">
    <source>
        <dbReference type="ARBA" id="ARBA00022679"/>
    </source>
</evidence>
<proteinExistence type="predicted"/>
<dbReference type="AlphaFoldDB" id="A0A2V3W402"/>
<dbReference type="InterPro" id="IPR000550">
    <property type="entry name" value="Hppk"/>
</dbReference>
<dbReference type="OrthoDB" id="9808041at2"/>
<reference evidence="10 11" key="1">
    <citation type="submission" date="2018-05" db="EMBL/GenBank/DDBJ databases">
        <title>Genomic Encyclopedia of Type Strains, Phase IV (KMG-IV): sequencing the most valuable type-strain genomes for metagenomic binning, comparative biology and taxonomic classification.</title>
        <authorList>
            <person name="Goeker M."/>
        </authorList>
    </citation>
    <scope>NUCLEOTIDE SEQUENCE [LARGE SCALE GENOMIC DNA]</scope>
    <source>
        <strain evidence="10 11">DSM 22440</strain>
    </source>
</reference>
<dbReference type="RefSeq" id="WP_110251849.1">
    <property type="nucleotide sequence ID" value="NZ_QJJR01000012.1"/>
</dbReference>
<dbReference type="Pfam" id="PF01288">
    <property type="entry name" value="HPPK"/>
    <property type="match status" value="1"/>
</dbReference>
<keyword evidence="6 10" id="KW-0418">Kinase</keyword>
<dbReference type="UniPathway" id="UPA00077">
    <property type="reaction ID" value="UER00155"/>
</dbReference>
<keyword evidence="7" id="KW-0067">ATP-binding</keyword>
<evidence type="ECO:0000256" key="8">
    <source>
        <dbReference type="ARBA" id="ARBA00022909"/>
    </source>
</evidence>
<dbReference type="GO" id="GO:0046656">
    <property type="term" value="P:folic acid biosynthetic process"/>
    <property type="evidence" value="ECO:0007669"/>
    <property type="project" value="UniProtKB-KW"/>
</dbReference>
<evidence type="ECO:0000256" key="6">
    <source>
        <dbReference type="ARBA" id="ARBA00022777"/>
    </source>
</evidence>
<evidence type="ECO:0000313" key="10">
    <source>
        <dbReference type="EMBL" id="PXW88436.1"/>
    </source>
</evidence>
<dbReference type="PANTHER" id="PTHR43071:SF1">
    <property type="entry name" value="2-AMINO-4-HYDROXY-6-HYDROXYMETHYLDIHYDROPTERIDINE PYROPHOSPHOKINASE"/>
    <property type="match status" value="1"/>
</dbReference>